<comment type="similarity">
    <text evidence="2">Belongs to the peptidase M28 family. M28B subfamily.</text>
</comment>
<dbReference type="InterPro" id="IPR045175">
    <property type="entry name" value="M28_fam"/>
</dbReference>
<evidence type="ECO:0000259" key="5">
    <source>
        <dbReference type="Pfam" id="PF04389"/>
    </source>
</evidence>
<feature type="domain" description="PA" evidence="4">
    <location>
        <begin position="182"/>
        <end position="265"/>
    </location>
</feature>
<dbReference type="SUPFAM" id="SSF52025">
    <property type="entry name" value="PA domain"/>
    <property type="match status" value="1"/>
</dbReference>
<evidence type="ECO:0000313" key="6">
    <source>
        <dbReference type="EMBL" id="CAF1055337.1"/>
    </source>
</evidence>
<proteinExistence type="inferred from homology"/>
<name>A0A815YVK4_9BILA</name>
<dbReference type="Gene3D" id="3.40.630.10">
    <property type="entry name" value="Zn peptidases"/>
    <property type="match status" value="1"/>
</dbReference>
<dbReference type="InterPro" id="IPR046450">
    <property type="entry name" value="PA_dom_sf"/>
</dbReference>
<keyword evidence="3" id="KW-0812">Transmembrane</keyword>
<dbReference type="Gene3D" id="3.50.30.30">
    <property type="match status" value="1"/>
</dbReference>
<evidence type="ECO:0000313" key="7">
    <source>
        <dbReference type="EMBL" id="CAF1575441.1"/>
    </source>
</evidence>
<dbReference type="Proteomes" id="UP000681967">
    <property type="component" value="Unassembled WGS sequence"/>
</dbReference>
<organism evidence="7 10">
    <name type="scientific">Rotaria magnacalcarata</name>
    <dbReference type="NCBI Taxonomy" id="392030"/>
    <lineage>
        <taxon>Eukaryota</taxon>
        <taxon>Metazoa</taxon>
        <taxon>Spiralia</taxon>
        <taxon>Gnathifera</taxon>
        <taxon>Rotifera</taxon>
        <taxon>Eurotatoria</taxon>
        <taxon>Bdelloidea</taxon>
        <taxon>Philodinida</taxon>
        <taxon>Philodinidae</taxon>
        <taxon>Rotaria</taxon>
    </lineage>
</organism>
<dbReference type="PANTHER" id="PTHR12147">
    <property type="entry name" value="METALLOPEPTIDASE M28 FAMILY MEMBER"/>
    <property type="match status" value="1"/>
</dbReference>
<evidence type="ECO:0000313" key="8">
    <source>
        <dbReference type="EMBL" id="CAF3783115.1"/>
    </source>
</evidence>
<gene>
    <name evidence="8" type="ORF">BYL167_LOCUS2043</name>
    <name evidence="6" type="ORF">CJN711_LOCUS4957</name>
    <name evidence="9" type="ORF">GIL414_LOCUS7686</name>
    <name evidence="7" type="ORF">KQP761_LOCUS19596</name>
</gene>
<comment type="caution">
    <text evidence="7">The sequence shown here is derived from an EMBL/GenBank/DDBJ whole genome shotgun (WGS) entry which is preliminary data.</text>
</comment>
<dbReference type="EMBL" id="CAJOBJ010002379">
    <property type="protein sequence ID" value="CAF3923280.1"/>
    <property type="molecule type" value="Genomic_DNA"/>
</dbReference>
<protein>
    <recommendedName>
        <fullName evidence="11">Peptide hydrolase</fullName>
    </recommendedName>
</protein>
<dbReference type="PANTHER" id="PTHR12147:SF26">
    <property type="entry name" value="PEPTIDASE M28 DOMAIN-CONTAINING PROTEIN"/>
    <property type="match status" value="1"/>
</dbReference>
<accession>A0A815YVK4</accession>
<feature type="domain" description="Peptidase M28" evidence="5">
    <location>
        <begin position="293"/>
        <end position="529"/>
    </location>
</feature>
<evidence type="ECO:0000259" key="4">
    <source>
        <dbReference type="Pfam" id="PF02225"/>
    </source>
</evidence>
<dbReference type="AlphaFoldDB" id="A0A815YVK4"/>
<dbReference type="EMBL" id="CAJNOW010010044">
    <property type="protein sequence ID" value="CAF1575441.1"/>
    <property type="molecule type" value="Genomic_DNA"/>
</dbReference>
<dbReference type="Proteomes" id="UP000663834">
    <property type="component" value="Unassembled WGS sequence"/>
</dbReference>
<dbReference type="EMBL" id="CAJNOV010001250">
    <property type="protein sequence ID" value="CAF1055337.1"/>
    <property type="molecule type" value="Genomic_DNA"/>
</dbReference>
<keyword evidence="3" id="KW-0472">Membrane</keyword>
<dbReference type="OrthoDB" id="2214at2759"/>
<comment type="cofactor">
    <cofactor evidence="1">
        <name>Zn(2+)</name>
        <dbReference type="ChEBI" id="CHEBI:29105"/>
    </cofactor>
</comment>
<keyword evidence="3" id="KW-1133">Transmembrane helix</keyword>
<dbReference type="InterPro" id="IPR003137">
    <property type="entry name" value="PA_domain"/>
</dbReference>
<dbReference type="GO" id="GO:0008235">
    <property type="term" value="F:metalloexopeptidase activity"/>
    <property type="evidence" value="ECO:0007669"/>
    <property type="project" value="InterPro"/>
</dbReference>
<feature type="transmembrane region" description="Helical" evidence="3">
    <location>
        <begin position="12"/>
        <end position="31"/>
    </location>
</feature>
<sequence>MCSVVTNFVRVLILFAIGVILLIVSIALNAVTLSTINKRFDEIKNADGQTTVSVGSTIRTTTQPSSSSGNLSDSIRIADLMYHLNALQRIANGSSNTRAIGTRGFNETVDYIFNYLTANASSLSVDRESFQVKNFTVKGNPILILSSNDSNRTFTYSTNLARSDFTYANYSAQIALTEFNLTVVPNYGCDPTDWQHVTGRAALVVLGGLCTFAEKGELANKYNASALLYYNHGLTTASLAPVIARLRQANKLPAVCLSYAAGQELVRAANMTNSASIWLQIEIENYLPFRVENVCADTKEGNMSETIVIGGHIDSVPAGPGINDNGSGAMAILVLATNLARLYQSGNYVKYKYRVRFCWWAAEEIGLVGAIHHVQQAQNSSATIGNRLQDYLINLNYDMLGSPNYMLGIYNGRSAKPGTPLSALNGSIRISETFRSWFDQNNLPWDYTDFSGRSDYGPFLAAGIVAGGLFSGADETKTPEQRSRYEEKLGLGQGGLAGATLDPCYHKACDTTDNINQLGYEKMVQAAAYILEYLGRLDDLPTWLYPNGRQKTELPENYSPNSDYFRDIDS</sequence>
<evidence type="ECO:0008006" key="11">
    <source>
        <dbReference type="Google" id="ProtNLM"/>
    </source>
</evidence>
<evidence type="ECO:0000256" key="3">
    <source>
        <dbReference type="SAM" id="Phobius"/>
    </source>
</evidence>
<dbReference type="Pfam" id="PF02225">
    <property type="entry name" value="PA"/>
    <property type="match status" value="1"/>
</dbReference>
<dbReference type="SUPFAM" id="SSF53187">
    <property type="entry name" value="Zn-dependent exopeptidases"/>
    <property type="match status" value="1"/>
</dbReference>
<evidence type="ECO:0000256" key="2">
    <source>
        <dbReference type="ARBA" id="ARBA00005634"/>
    </source>
</evidence>
<dbReference type="Pfam" id="PF04389">
    <property type="entry name" value="Peptidase_M28"/>
    <property type="match status" value="1"/>
</dbReference>
<dbReference type="Proteomes" id="UP000681720">
    <property type="component" value="Unassembled WGS sequence"/>
</dbReference>
<evidence type="ECO:0000256" key="1">
    <source>
        <dbReference type="ARBA" id="ARBA00001947"/>
    </source>
</evidence>
<dbReference type="InterPro" id="IPR007484">
    <property type="entry name" value="Peptidase_M28"/>
</dbReference>
<dbReference type="GO" id="GO:0006508">
    <property type="term" value="P:proteolysis"/>
    <property type="evidence" value="ECO:0007669"/>
    <property type="project" value="InterPro"/>
</dbReference>
<reference evidence="7" key="1">
    <citation type="submission" date="2021-02" db="EMBL/GenBank/DDBJ databases">
        <authorList>
            <person name="Nowell W R."/>
        </authorList>
    </citation>
    <scope>NUCLEOTIDE SEQUENCE</scope>
</reference>
<dbReference type="Proteomes" id="UP000663855">
    <property type="component" value="Unassembled WGS sequence"/>
</dbReference>
<evidence type="ECO:0000313" key="10">
    <source>
        <dbReference type="Proteomes" id="UP000663834"/>
    </source>
</evidence>
<evidence type="ECO:0000313" key="9">
    <source>
        <dbReference type="EMBL" id="CAF3923280.1"/>
    </source>
</evidence>
<dbReference type="EMBL" id="CAJOBH010000338">
    <property type="protein sequence ID" value="CAF3783115.1"/>
    <property type="molecule type" value="Genomic_DNA"/>
</dbReference>